<organism evidence="2 3">
    <name type="scientific">Entomortierella chlamydospora</name>
    <dbReference type="NCBI Taxonomy" id="101097"/>
    <lineage>
        <taxon>Eukaryota</taxon>
        <taxon>Fungi</taxon>
        <taxon>Fungi incertae sedis</taxon>
        <taxon>Mucoromycota</taxon>
        <taxon>Mortierellomycotina</taxon>
        <taxon>Mortierellomycetes</taxon>
        <taxon>Mortierellales</taxon>
        <taxon>Mortierellaceae</taxon>
        <taxon>Entomortierella</taxon>
    </lineage>
</organism>
<dbReference type="InterPro" id="IPR018822">
    <property type="entry name" value="UPF0646"/>
</dbReference>
<proteinExistence type="predicted"/>
<dbReference type="Pfam" id="PF10336">
    <property type="entry name" value="DUF2420"/>
    <property type="match status" value="1"/>
</dbReference>
<comment type="caution">
    <text evidence="2">The sequence shown here is derived from an EMBL/GenBank/DDBJ whole genome shotgun (WGS) entry which is preliminary data.</text>
</comment>
<feature type="region of interest" description="Disordered" evidence="1">
    <location>
        <begin position="335"/>
        <end position="354"/>
    </location>
</feature>
<name>A0A9P6MT56_9FUNG</name>
<sequence>METLPVPAADIYEPFHSEFGRSFPHIHNTHSLLHTDKNMDTGSLESVGDSELETQDLFLEEGHKEEEVEVEESEFAQERLVSSIESVDYIVSKEGEQGVVVSSSSSSSGSQSDHDDINEYDEAVSTIALLEPDTDITPTLPIIEVVFEETLHELFTASSDAFKSSRPASLTRGALLFPNNESLLEEPLSVLFEHLREDLLVARFGADAVHYGMSMVFKGLDDLWLSEHESSASDYSLAKLVRLFTASSGLQGQEILLEPFRIELSVQETFLSHLNRLENQNRTKAHPSLSAAEIDDARLDASAFVEAEAESETIIDTPLNEDDQEDSEEAHILSVTQEHSIPTKEGNNDLHTENDVTTTMPLQSEDYDPVLDSEIGNDVYEQTGNKQADENELIGEDEPYYITEIDVDSLACFDDTAYGEDHSNPEDELTSLQTDIAAHGSMSPTARSPKRSVEELIDLLDDEFVNELSPDRELHKKAKTEV</sequence>
<protein>
    <submittedName>
        <fullName evidence="2">Uncharacterized protein</fullName>
    </submittedName>
</protein>
<gene>
    <name evidence="2" type="ORF">BGZ80_000507</name>
</gene>
<dbReference type="Proteomes" id="UP000703661">
    <property type="component" value="Unassembled WGS sequence"/>
</dbReference>
<evidence type="ECO:0000313" key="2">
    <source>
        <dbReference type="EMBL" id="KAG0011681.1"/>
    </source>
</evidence>
<evidence type="ECO:0000256" key="1">
    <source>
        <dbReference type="SAM" id="MobiDB-lite"/>
    </source>
</evidence>
<dbReference type="AlphaFoldDB" id="A0A9P6MT56"/>
<reference evidence="2" key="1">
    <citation type="journal article" date="2020" name="Fungal Divers.">
        <title>Resolving the Mortierellaceae phylogeny through synthesis of multi-gene phylogenetics and phylogenomics.</title>
        <authorList>
            <person name="Vandepol N."/>
            <person name="Liber J."/>
            <person name="Desiro A."/>
            <person name="Na H."/>
            <person name="Kennedy M."/>
            <person name="Barry K."/>
            <person name="Grigoriev I.V."/>
            <person name="Miller A.N."/>
            <person name="O'Donnell K."/>
            <person name="Stajich J.E."/>
            <person name="Bonito G."/>
        </authorList>
    </citation>
    <scope>NUCLEOTIDE SEQUENCE</scope>
    <source>
        <strain evidence="2">NRRL 2769</strain>
    </source>
</reference>
<dbReference type="EMBL" id="JAAAID010001104">
    <property type="protein sequence ID" value="KAG0011681.1"/>
    <property type="molecule type" value="Genomic_DNA"/>
</dbReference>
<accession>A0A9P6MT56</accession>
<keyword evidence="3" id="KW-1185">Reference proteome</keyword>
<evidence type="ECO:0000313" key="3">
    <source>
        <dbReference type="Proteomes" id="UP000703661"/>
    </source>
</evidence>